<organism evidence="2 3">
    <name type="scientific">Popillia japonica</name>
    <name type="common">Japanese beetle</name>
    <dbReference type="NCBI Taxonomy" id="7064"/>
    <lineage>
        <taxon>Eukaryota</taxon>
        <taxon>Metazoa</taxon>
        <taxon>Ecdysozoa</taxon>
        <taxon>Arthropoda</taxon>
        <taxon>Hexapoda</taxon>
        <taxon>Insecta</taxon>
        <taxon>Pterygota</taxon>
        <taxon>Neoptera</taxon>
        <taxon>Endopterygota</taxon>
        <taxon>Coleoptera</taxon>
        <taxon>Polyphaga</taxon>
        <taxon>Scarabaeiformia</taxon>
        <taxon>Scarabaeidae</taxon>
        <taxon>Rutelinae</taxon>
        <taxon>Popillia</taxon>
    </lineage>
</organism>
<keyword evidence="1" id="KW-1133">Transmembrane helix</keyword>
<reference evidence="2 3" key="1">
    <citation type="journal article" date="2024" name="BMC Genomics">
        <title>De novo assembly and annotation of Popillia japonica's genome with initial clues to its potential as an invasive pest.</title>
        <authorList>
            <person name="Cucini C."/>
            <person name="Boschi S."/>
            <person name="Funari R."/>
            <person name="Cardaioli E."/>
            <person name="Iannotti N."/>
            <person name="Marturano G."/>
            <person name="Paoli F."/>
            <person name="Bruttini M."/>
            <person name="Carapelli A."/>
            <person name="Frati F."/>
            <person name="Nardi F."/>
        </authorList>
    </citation>
    <scope>NUCLEOTIDE SEQUENCE [LARGE SCALE GENOMIC DNA]</scope>
    <source>
        <strain evidence="2">DMR45628</strain>
    </source>
</reference>
<dbReference type="AlphaFoldDB" id="A0AAW1I9S3"/>
<feature type="transmembrane region" description="Helical" evidence="1">
    <location>
        <begin position="12"/>
        <end position="35"/>
    </location>
</feature>
<name>A0AAW1I9S3_POPJA</name>
<dbReference type="EMBL" id="JASPKY010000736">
    <property type="protein sequence ID" value="KAK9685954.1"/>
    <property type="molecule type" value="Genomic_DNA"/>
</dbReference>
<keyword evidence="3" id="KW-1185">Reference proteome</keyword>
<gene>
    <name evidence="2" type="ORF">QE152_g37554</name>
</gene>
<dbReference type="Proteomes" id="UP001458880">
    <property type="component" value="Unassembled WGS sequence"/>
</dbReference>
<evidence type="ECO:0000256" key="1">
    <source>
        <dbReference type="SAM" id="Phobius"/>
    </source>
</evidence>
<keyword evidence="1" id="KW-0472">Membrane</keyword>
<comment type="caution">
    <text evidence="2">The sequence shown here is derived from an EMBL/GenBank/DDBJ whole genome shotgun (WGS) entry which is preliminary data.</text>
</comment>
<evidence type="ECO:0000313" key="2">
    <source>
        <dbReference type="EMBL" id="KAK9685954.1"/>
    </source>
</evidence>
<sequence>MKIVKYIREREKLFTGIGIAIFVVIATIVVLVVLLGGGDDCHRPPAVPATLSFLLHNHNLIISWPKSGFFGHCKHSFLFHYSVNGGKKIEVSTVDYSYAIPHIPGCANVVVEFWTISATDTISKGSLVEYFTVIPQNARVMNLSTIATTEGVRVTWQKPSELAECETTYRIRYSSDLGDFHDQSTDESLLIPEDIFCVTVDIEVAAVVGHSQTRYSLITFQAVVGHSQTRYSLITFQEARILDIRTSIPNPFSPYLMAASWTYPNAELCSLKYTVAFSGEEGQETSLVETLDSRATFFFVYCVLGEITITPAAFGGTQAGPATKKIFTEHPDPHIINPVQFGEFTQTIEGVIVRWYSVSVVRNCDFAYRIAIETELDYFVDITNEVTYNISRNSFCFDLNIEILAIVGGIYGQSSTRTVRYEIEPVENLGLNLSPDGTALIATWTTNQWQEQCDLQYLVRYEHGSVTRSFVVREKSATFNRAYCATTTVRVSTGYGEAESDETVTEYEAGDPILLPQVENIQFEHVDISVNISWDLDESVSECSFFYMVTAKNTALKQEANCEGITSCKITLNNFCPHTEFTITPTRMSGDPVTAVYWCDSSNAL</sequence>
<keyword evidence="1" id="KW-0812">Transmembrane</keyword>
<protein>
    <submittedName>
        <fullName evidence="2">Uncharacterized protein</fullName>
    </submittedName>
</protein>
<accession>A0AAW1I9S3</accession>
<proteinExistence type="predicted"/>
<evidence type="ECO:0000313" key="3">
    <source>
        <dbReference type="Proteomes" id="UP001458880"/>
    </source>
</evidence>